<keyword evidence="1" id="KW-0812">Transmembrane</keyword>
<feature type="transmembrane region" description="Helical" evidence="1">
    <location>
        <begin position="130"/>
        <end position="152"/>
    </location>
</feature>
<proteinExistence type="predicted"/>
<sequence length="170" mass="18087">MKRERIPRDAKWGTLIPLLITSPLFAGLLGSVLTLIAIAASALFAYLIPLPEGLSFEESEALLFVAHLAFLFAIPVTVTFGTPLILLSWAISHILGWREPKPMARAVAVGGTAFGLLVALSFYQEALENLILFPFIGLAGGLTGYALGHLIADNGYTSPSHVNSASSIAR</sequence>
<keyword evidence="1" id="KW-1133">Transmembrane helix</keyword>
<dbReference type="Proteomes" id="UP000305451">
    <property type="component" value="Unassembled WGS sequence"/>
</dbReference>
<keyword evidence="3" id="KW-1185">Reference proteome</keyword>
<feature type="transmembrane region" description="Helical" evidence="1">
    <location>
        <begin position="64"/>
        <end position="91"/>
    </location>
</feature>
<dbReference type="EMBL" id="SRXV01000001">
    <property type="protein sequence ID" value="TGY94786.1"/>
    <property type="molecule type" value="Genomic_DNA"/>
</dbReference>
<reference evidence="2 3" key="1">
    <citation type="journal article" date="2013" name="Int. J. Syst. Evol. Microbiol.">
        <title>Marinicauda pacifica gen. nov., sp. nov., a prosthecate alphaproteobacterium of the family Hyphomonadaceae isolated from deep seawater.</title>
        <authorList>
            <person name="Zhang X.Y."/>
            <person name="Li G.W."/>
            <person name="Wang C.S."/>
            <person name="Zhang Y.J."/>
            <person name="Xu X.W."/>
            <person name="Li H."/>
            <person name="Liu A."/>
            <person name="Liu C."/>
            <person name="Xie B.B."/>
            <person name="Qin Q.L."/>
            <person name="Xu Z."/>
            <person name="Chen X.L."/>
            <person name="Zhou B.C."/>
            <person name="Zhang Y.Z."/>
        </authorList>
    </citation>
    <scope>NUCLEOTIDE SEQUENCE [LARGE SCALE GENOMIC DNA]</scope>
    <source>
        <strain evidence="2 3">P-1 km-3</strain>
    </source>
</reference>
<dbReference type="AlphaFoldDB" id="A0A4S2HFF6"/>
<evidence type="ECO:0000256" key="1">
    <source>
        <dbReference type="SAM" id="Phobius"/>
    </source>
</evidence>
<evidence type="ECO:0000313" key="2">
    <source>
        <dbReference type="EMBL" id="TGY94786.1"/>
    </source>
</evidence>
<keyword evidence="1" id="KW-0472">Membrane</keyword>
<comment type="caution">
    <text evidence="2">The sequence shown here is derived from an EMBL/GenBank/DDBJ whole genome shotgun (WGS) entry which is preliminary data.</text>
</comment>
<name>A0A4S2HFF6_9PROT</name>
<accession>A0A4S2HFF6</accession>
<dbReference type="RefSeq" id="WP_158291210.1">
    <property type="nucleotide sequence ID" value="NZ_BMEI01000001.1"/>
</dbReference>
<gene>
    <name evidence="2" type="ORF">E5162_05850</name>
</gene>
<feature type="transmembrane region" description="Helical" evidence="1">
    <location>
        <begin position="103"/>
        <end position="124"/>
    </location>
</feature>
<evidence type="ECO:0000313" key="3">
    <source>
        <dbReference type="Proteomes" id="UP000305451"/>
    </source>
</evidence>
<feature type="transmembrane region" description="Helical" evidence="1">
    <location>
        <begin position="12"/>
        <end position="44"/>
    </location>
</feature>
<organism evidence="2 3">
    <name type="scientific">Marinicauda pacifica</name>
    <dbReference type="NCBI Taxonomy" id="1133559"/>
    <lineage>
        <taxon>Bacteria</taxon>
        <taxon>Pseudomonadati</taxon>
        <taxon>Pseudomonadota</taxon>
        <taxon>Alphaproteobacteria</taxon>
        <taxon>Maricaulales</taxon>
        <taxon>Maricaulaceae</taxon>
        <taxon>Marinicauda</taxon>
    </lineage>
</organism>
<protein>
    <submittedName>
        <fullName evidence="2">Uncharacterized protein</fullName>
    </submittedName>
</protein>